<dbReference type="PANTHER" id="PTHR42648">
    <property type="entry name" value="TRANSPOSASE, PUTATIVE-RELATED"/>
    <property type="match status" value="1"/>
</dbReference>
<protein>
    <recommendedName>
        <fullName evidence="2">Integrase catalytic domain-containing protein</fullName>
    </recommendedName>
</protein>
<evidence type="ECO:0000313" key="1">
    <source>
        <dbReference type="EMBL" id="KUM46783.1"/>
    </source>
</evidence>
<organism evidence="1">
    <name type="scientific">Picea glauca</name>
    <name type="common">White spruce</name>
    <name type="synonym">Pinus glauca</name>
    <dbReference type="NCBI Taxonomy" id="3330"/>
    <lineage>
        <taxon>Eukaryota</taxon>
        <taxon>Viridiplantae</taxon>
        <taxon>Streptophyta</taxon>
        <taxon>Embryophyta</taxon>
        <taxon>Tracheophyta</taxon>
        <taxon>Spermatophyta</taxon>
        <taxon>Pinopsida</taxon>
        <taxon>Pinidae</taxon>
        <taxon>Conifers I</taxon>
        <taxon>Pinales</taxon>
        <taxon>Pinaceae</taxon>
        <taxon>Picea</taxon>
    </lineage>
</organism>
<comment type="caution">
    <text evidence="1">The sequence shown here is derived from an EMBL/GenBank/DDBJ whole genome shotgun (WGS) entry which is preliminary data.</text>
</comment>
<name>A0A101LX54_PICGL</name>
<dbReference type="InterPro" id="IPR012337">
    <property type="entry name" value="RNaseH-like_sf"/>
</dbReference>
<dbReference type="PANTHER" id="PTHR42648:SF28">
    <property type="entry name" value="TRANSPOSON-ENCODED PROTEIN WITH RIBONUCLEASE H-LIKE AND RETROVIRUS ZINC FINGER-LIKE DOMAINS"/>
    <property type="match status" value="1"/>
</dbReference>
<sequence length="100" mass="11367">MVDTKDSAKRQGLSSEKGRVTILLFPGSFLFKRHQRSCPHTPEQNGVAERKHRHIMETARSLLLSSSVPRAFWGEAVFTSVYLMFRTLPYCLVFCSQGCC</sequence>
<dbReference type="EMBL" id="LKAM01000009">
    <property type="protein sequence ID" value="KUM46783.1"/>
    <property type="molecule type" value="Genomic_DNA"/>
</dbReference>
<dbReference type="Gene3D" id="3.30.420.10">
    <property type="entry name" value="Ribonuclease H-like superfamily/Ribonuclease H"/>
    <property type="match status" value="1"/>
</dbReference>
<evidence type="ECO:0008006" key="2">
    <source>
        <dbReference type="Google" id="ProtNLM"/>
    </source>
</evidence>
<gene>
    <name evidence="1" type="ORF">ABT39_MTgene6238</name>
</gene>
<dbReference type="GO" id="GO:0003676">
    <property type="term" value="F:nucleic acid binding"/>
    <property type="evidence" value="ECO:0007669"/>
    <property type="project" value="InterPro"/>
</dbReference>
<dbReference type="InterPro" id="IPR036397">
    <property type="entry name" value="RNaseH_sf"/>
</dbReference>
<proteinExistence type="predicted"/>
<keyword evidence="1" id="KW-0496">Mitochondrion</keyword>
<dbReference type="SUPFAM" id="SSF53098">
    <property type="entry name" value="Ribonuclease H-like"/>
    <property type="match status" value="1"/>
</dbReference>
<dbReference type="AlphaFoldDB" id="A0A101LX54"/>
<accession>A0A101LX54</accession>
<reference evidence="1" key="1">
    <citation type="journal article" date="2015" name="Genome Biol. Evol.">
        <title>Organellar Genomes of White Spruce (Picea glauca): Assembly and Annotation.</title>
        <authorList>
            <person name="Jackman S.D."/>
            <person name="Warren R.L."/>
            <person name="Gibb E.A."/>
            <person name="Vandervalk B.P."/>
            <person name="Mohamadi H."/>
            <person name="Chu J."/>
            <person name="Raymond A."/>
            <person name="Pleasance S."/>
            <person name="Coope R."/>
            <person name="Wildung M.R."/>
            <person name="Ritland C.E."/>
            <person name="Bousquet J."/>
            <person name="Jones S.J."/>
            <person name="Bohlmann J."/>
            <person name="Birol I."/>
        </authorList>
    </citation>
    <scope>NUCLEOTIDE SEQUENCE [LARGE SCALE GENOMIC DNA]</scope>
    <source>
        <tissue evidence="1">Flushing bud</tissue>
    </source>
</reference>
<dbReference type="InterPro" id="IPR039537">
    <property type="entry name" value="Retrotran_Ty1/copia-like"/>
</dbReference>
<geneLocation type="mitochondrion" evidence="1"/>